<accession>A0A377FQ97</accession>
<dbReference type="RefSeq" id="WP_024371181.1">
    <property type="nucleotide sequence ID" value="NZ_UGGP01000001.1"/>
</dbReference>
<comment type="pathway">
    <text evidence="4">Amino-acid biosynthesis; L-methionine biosynthesis via salvage pathway; L-methionine from S-methyl-5-thio-alpha-D-ribose 1-phosphate: step 4/6.</text>
</comment>
<sequence length="216" mass="24350">MTVHILCDFDGTITAEDNIIALMKAFAPSEWHTIKDDVLAQNISIRSGVGQLFELLPSAGRTVYRDYLVERIELRPGFIDFLAEVSQNDWQFDVVSGGMDFFVYPILNGHVDPDHIYCNVADFSAETVRIDWPHACDEQCTNDCGCCKPTIARRIVNPDDRLVVIGDSVTDFEVAKQADFVYARGQLITLCEAEGIRYAPFETFDDITYHLKEVSV</sequence>
<dbReference type="PANTHER" id="PTHR28181:SF2">
    <property type="entry name" value="PHOSPHORIC MONOESTER HYDROLASE"/>
    <property type="match status" value="1"/>
</dbReference>
<dbReference type="OrthoDB" id="9804940at2"/>
<dbReference type="PANTHER" id="PTHR28181">
    <property type="entry name" value="UPF0655 PROTEIN YCR015C"/>
    <property type="match status" value="1"/>
</dbReference>
<dbReference type="EMBL" id="UGGP01000001">
    <property type="protein sequence ID" value="STO07011.1"/>
    <property type="molecule type" value="Genomic_DNA"/>
</dbReference>
<evidence type="ECO:0000256" key="2">
    <source>
        <dbReference type="ARBA" id="ARBA00022801"/>
    </source>
</evidence>
<dbReference type="Gene3D" id="3.40.50.1000">
    <property type="entry name" value="HAD superfamily/HAD-like"/>
    <property type="match status" value="1"/>
</dbReference>
<comment type="similarity">
    <text evidence="4">Belongs to the HAD-like hydrolase superfamily. MtnX family.</text>
</comment>
<organism evidence="5 6">
    <name type="scientific">Exiguobacterium aurantiacum</name>
    <dbReference type="NCBI Taxonomy" id="33987"/>
    <lineage>
        <taxon>Bacteria</taxon>
        <taxon>Bacillati</taxon>
        <taxon>Bacillota</taxon>
        <taxon>Bacilli</taxon>
        <taxon>Bacillales</taxon>
        <taxon>Bacillales Family XII. Incertae Sedis</taxon>
        <taxon>Exiguobacterium</taxon>
    </lineage>
</organism>
<dbReference type="CDD" id="cd07524">
    <property type="entry name" value="HAD_Pase"/>
    <property type="match status" value="1"/>
</dbReference>
<gene>
    <name evidence="4 5" type="primary">mtnX</name>
    <name evidence="5" type="ORF">NCTC13163_00354</name>
</gene>
<protein>
    <recommendedName>
        <fullName evidence="4">2-hydroxy-3-keto-5-methylthiopentenyl-1-phosphate phosphatase</fullName>
        <shortName evidence="4">HK-MTPenyl-1-P phosphatase</shortName>
        <ecNumber evidence="4">3.1.3.87</ecNumber>
    </recommendedName>
</protein>
<dbReference type="InterPro" id="IPR050849">
    <property type="entry name" value="HAD-like_hydrolase_phosphatase"/>
</dbReference>
<dbReference type="Pfam" id="PF12710">
    <property type="entry name" value="HAD"/>
    <property type="match status" value="1"/>
</dbReference>
<evidence type="ECO:0000256" key="4">
    <source>
        <dbReference type="HAMAP-Rule" id="MF_01680"/>
    </source>
</evidence>
<proteinExistence type="inferred from homology"/>
<dbReference type="GO" id="GO:0019509">
    <property type="term" value="P:L-methionine salvage from methylthioadenosine"/>
    <property type="evidence" value="ECO:0007669"/>
    <property type="project" value="UniProtKB-UniRule"/>
</dbReference>
<dbReference type="GO" id="GO:0043716">
    <property type="term" value="F:2-hydroxy-3-keto-5-methylthiopentenyl-1-phosphate phosphatase activity"/>
    <property type="evidence" value="ECO:0007669"/>
    <property type="project" value="UniProtKB-UniRule"/>
</dbReference>
<dbReference type="SUPFAM" id="SSF56784">
    <property type="entry name" value="HAD-like"/>
    <property type="match status" value="1"/>
</dbReference>
<dbReference type="STRING" id="1397694.GCA_000702585_00872"/>
<dbReference type="NCBIfam" id="NF007103">
    <property type="entry name" value="PRK09552.1"/>
    <property type="match status" value="1"/>
</dbReference>
<dbReference type="Gene3D" id="3.90.1470.20">
    <property type="match status" value="1"/>
</dbReference>
<evidence type="ECO:0000313" key="5">
    <source>
        <dbReference type="EMBL" id="STO07011.1"/>
    </source>
</evidence>
<evidence type="ECO:0000256" key="3">
    <source>
        <dbReference type="ARBA" id="ARBA00023167"/>
    </source>
</evidence>
<dbReference type="AlphaFoldDB" id="A0A377FQ97"/>
<reference evidence="5 6" key="1">
    <citation type="submission" date="2018-06" db="EMBL/GenBank/DDBJ databases">
        <authorList>
            <consortium name="Pathogen Informatics"/>
            <person name="Doyle S."/>
        </authorList>
    </citation>
    <scope>NUCLEOTIDE SEQUENCE [LARGE SCALE GENOMIC DNA]</scope>
    <source>
        <strain evidence="5 6">NCTC13163</strain>
    </source>
</reference>
<dbReference type="InterPro" id="IPR006384">
    <property type="entry name" value="HAD_hydro_PyrdxlP_Pase-like"/>
</dbReference>
<dbReference type="EC" id="3.1.3.87" evidence="4"/>
<dbReference type="UniPathway" id="UPA00904">
    <property type="reaction ID" value="UER00877"/>
</dbReference>
<dbReference type="InterPro" id="IPR036412">
    <property type="entry name" value="HAD-like_sf"/>
</dbReference>
<dbReference type="Proteomes" id="UP000254060">
    <property type="component" value="Unassembled WGS sequence"/>
</dbReference>
<keyword evidence="1 4" id="KW-0028">Amino-acid biosynthesis</keyword>
<dbReference type="InterPro" id="IPR023214">
    <property type="entry name" value="HAD_sf"/>
</dbReference>
<dbReference type="HAMAP" id="MF_01680">
    <property type="entry name" value="Salvage_MtnX"/>
    <property type="match status" value="1"/>
</dbReference>
<dbReference type="InterPro" id="IPR017718">
    <property type="entry name" value="HAD-SF_hydro_IB_MtnX"/>
</dbReference>
<name>A0A377FQ97_9BACL</name>
<dbReference type="NCBIfam" id="TIGR01489">
    <property type="entry name" value="DKMTPPase-SF"/>
    <property type="match status" value="1"/>
</dbReference>
<comment type="catalytic activity">
    <reaction evidence="4">
        <text>2-hydroxy-5-methylsulfanyl-3-oxopent-1-enyl phosphate + H2O = 1,2-dihydroxy-5-(methylsulfanyl)pent-1-en-3-one + phosphate</text>
        <dbReference type="Rhea" id="RHEA:14481"/>
        <dbReference type="ChEBI" id="CHEBI:15377"/>
        <dbReference type="ChEBI" id="CHEBI:43474"/>
        <dbReference type="ChEBI" id="CHEBI:49252"/>
        <dbReference type="ChEBI" id="CHEBI:59505"/>
        <dbReference type="EC" id="3.1.3.87"/>
    </reaction>
</comment>
<evidence type="ECO:0000313" key="6">
    <source>
        <dbReference type="Proteomes" id="UP000254060"/>
    </source>
</evidence>
<keyword evidence="3 4" id="KW-0486">Methionine biosynthesis</keyword>
<keyword evidence="2 4" id="KW-0378">Hydrolase</keyword>
<dbReference type="NCBIfam" id="TIGR01488">
    <property type="entry name" value="HAD-SF-IB"/>
    <property type="match status" value="1"/>
</dbReference>
<evidence type="ECO:0000256" key="1">
    <source>
        <dbReference type="ARBA" id="ARBA00022605"/>
    </source>
</evidence>
<comment type="function">
    <text evidence="4">Dephosphorylates 2-hydroxy-3-keto-5-methylthiopentenyl-1-phosphate (HK-MTPenyl-1-P) yielding 1,2-dihydroxy-3-keto-5-methylthiopentene (DHK-MTPene).</text>
</comment>